<proteinExistence type="predicted"/>
<keyword evidence="2" id="KW-1185">Reference proteome</keyword>
<protein>
    <submittedName>
        <fullName evidence="1">Uncharacterized protein</fullName>
    </submittedName>
</protein>
<evidence type="ECO:0000313" key="1">
    <source>
        <dbReference type="EMBL" id="BDR59922.1"/>
    </source>
</evidence>
<dbReference type="Gene3D" id="3.20.20.60">
    <property type="entry name" value="Phosphoenolpyruvate-binding domains"/>
    <property type="match status" value="1"/>
</dbReference>
<dbReference type="EMBL" id="AP026803">
    <property type="protein sequence ID" value="BDR59922.1"/>
    <property type="molecule type" value="Genomic_DNA"/>
</dbReference>
<sequence>MLKGKIPVTISADLINKFNQDTTFFVSSRLLALMTLGKENEGLITRREYLQYFNTLTIETGAKLIADGQSGFGNELSVWTAAAELGRAGAKYLVLNDQKWPAISVGISGAVTEQAFLKKVRAAISGGENYALQVIPKLEGISAYGYEGLVERIQLLLQLGIQQVIVSRISKKELLKLKTERFKDHLGIALDDSMLSLSEAEAIKPMFILSVQQTLNRINAMNDELLREDDYAK</sequence>
<dbReference type="SUPFAM" id="SSF51621">
    <property type="entry name" value="Phosphoenolpyruvate/pyruvate domain"/>
    <property type="match status" value="1"/>
</dbReference>
<name>A0ABM8BFA4_9LACO</name>
<dbReference type="Proteomes" id="UP001321741">
    <property type="component" value="Chromosome"/>
</dbReference>
<gene>
    <name evidence="1" type="ORF">KIM322_01830</name>
</gene>
<reference evidence="1 2" key="1">
    <citation type="journal article" date="2023" name="Microbiol. Spectr.">
        <title>Symbiosis of Carpenter Bees with Uncharacterized Lactic Acid Bacteria Showing NAD Auxotrophy.</title>
        <authorList>
            <person name="Kawasaki S."/>
            <person name="Ozawa K."/>
            <person name="Mori T."/>
            <person name="Yamamoto A."/>
            <person name="Ito M."/>
            <person name="Ohkuma M."/>
            <person name="Sakamoto M."/>
            <person name="Matsutani M."/>
        </authorList>
    </citation>
    <scope>NUCLEOTIDE SEQUENCE [LARGE SCALE GENOMIC DNA]</scope>
    <source>
        <strain evidence="1 2">Kim32-2</strain>
    </source>
</reference>
<evidence type="ECO:0000313" key="2">
    <source>
        <dbReference type="Proteomes" id="UP001321741"/>
    </source>
</evidence>
<organism evidence="1 2">
    <name type="scientific">Lactobacillus xylocopicola</name>
    <dbReference type="NCBI Taxonomy" id="2976676"/>
    <lineage>
        <taxon>Bacteria</taxon>
        <taxon>Bacillati</taxon>
        <taxon>Bacillota</taxon>
        <taxon>Bacilli</taxon>
        <taxon>Lactobacillales</taxon>
        <taxon>Lactobacillaceae</taxon>
        <taxon>Lactobacillus</taxon>
    </lineage>
</organism>
<dbReference type="InterPro" id="IPR040442">
    <property type="entry name" value="Pyrv_kinase-like_dom_sf"/>
</dbReference>
<dbReference type="InterPro" id="IPR015813">
    <property type="entry name" value="Pyrv/PenolPyrv_kinase-like_dom"/>
</dbReference>
<dbReference type="RefSeq" id="WP_317637646.1">
    <property type="nucleotide sequence ID" value="NZ_AP026803.1"/>
</dbReference>
<accession>A0ABM8BFA4</accession>